<feature type="domain" description="Teneurin NHL" evidence="5">
    <location>
        <begin position="122"/>
        <end position="267"/>
    </location>
</feature>
<evidence type="ECO:0000256" key="2">
    <source>
        <dbReference type="ARBA" id="ARBA00022737"/>
    </source>
</evidence>
<dbReference type="Pfam" id="PF25021">
    <property type="entry name" value="TEN_NHL"/>
    <property type="match status" value="1"/>
</dbReference>
<evidence type="ECO:0000256" key="1">
    <source>
        <dbReference type="ARBA" id="ARBA00022536"/>
    </source>
</evidence>
<feature type="domain" description="Teneurin 1-4-like FN-plug" evidence="4">
    <location>
        <begin position="1"/>
        <end position="81"/>
    </location>
</feature>
<dbReference type="OrthoDB" id="442731at2759"/>
<accession>A0A1V4KQ73</accession>
<dbReference type="GO" id="GO:0050839">
    <property type="term" value="F:cell adhesion molecule binding"/>
    <property type="evidence" value="ECO:0007669"/>
    <property type="project" value="TreeGrafter"/>
</dbReference>
<evidence type="ECO:0000259" key="4">
    <source>
        <dbReference type="Pfam" id="PF24329"/>
    </source>
</evidence>
<evidence type="ECO:0000259" key="5">
    <source>
        <dbReference type="Pfam" id="PF25021"/>
    </source>
</evidence>
<protein>
    <recommendedName>
        <fullName evidence="8">Teneurin-4</fullName>
    </recommendedName>
</protein>
<name>A0A1V4KQ73_PATFA</name>
<dbReference type="EMBL" id="LSYS01002482">
    <property type="protein sequence ID" value="OPJ85927.1"/>
    <property type="molecule type" value="Genomic_DNA"/>
</dbReference>
<dbReference type="GO" id="GO:0043005">
    <property type="term" value="C:neuron projection"/>
    <property type="evidence" value="ECO:0007669"/>
    <property type="project" value="TreeGrafter"/>
</dbReference>
<dbReference type="InterPro" id="IPR051216">
    <property type="entry name" value="Teneurin"/>
</dbReference>
<sequence>MTHPTIPFNLMKVHLMVAVEGRLFRKWFAAAPDLSYYFIWDKTDVYSQKVYGLSEAFVSVGYEYESCPDLILWEKRTAVLQGYEIDASKLGGWSLDKHHALNIQSGILHKGNGENQFISQQPPVIGSIMGNGRRRSISCPSCNGLADGNKLLAPVALTCGSDGSLYVGDFNYIRRIFPSGNVTNILELSHSPAHKYYLTTDPITGSIYLSDTNSRRIYKIKSTTSVKDIVKNAEVLAGTGDQCLPFDDTRCGDGGKGTDATLTNPRGENNSSSQTFFQGVCLRGACLVMLEAALLSNAENTLRFCKPSPVSPQRHPKCLPLEISGYVPPSSSSPY</sequence>
<dbReference type="GO" id="GO:0042803">
    <property type="term" value="F:protein homodimerization activity"/>
    <property type="evidence" value="ECO:0007669"/>
    <property type="project" value="TreeGrafter"/>
</dbReference>
<dbReference type="GO" id="GO:0007157">
    <property type="term" value="P:heterophilic cell-cell adhesion via plasma membrane cell adhesion molecules"/>
    <property type="evidence" value="ECO:0007669"/>
    <property type="project" value="TreeGrafter"/>
</dbReference>
<dbReference type="InterPro" id="IPR056822">
    <property type="entry name" value="TEN_NHL"/>
</dbReference>
<dbReference type="Pfam" id="PF24329">
    <property type="entry name" value="FN-plug_TEN1-4"/>
    <property type="match status" value="1"/>
</dbReference>
<dbReference type="AlphaFoldDB" id="A0A1V4KQ73"/>
<keyword evidence="7" id="KW-1185">Reference proteome</keyword>
<evidence type="ECO:0000256" key="3">
    <source>
        <dbReference type="ARBA" id="ARBA00023157"/>
    </source>
</evidence>
<comment type="caution">
    <text evidence="6">The sequence shown here is derived from an EMBL/GenBank/DDBJ whole genome shotgun (WGS) entry which is preliminary data.</text>
</comment>
<organism evidence="6 7">
    <name type="scientific">Patagioenas fasciata monilis</name>
    <dbReference type="NCBI Taxonomy" id="372326"/>
    <lineage>
        <taxon>Eukaryota</taxon>
        <taxon>Metazoa</taxon>
        <taxon>Chordata</taxon>
        <taxon>Craniata</taxon>
        <taxon>Vertebrata</taxon>
        <taxon>Euteleostomi</taxon>
        <taxon>Archelosauria</taxon>
        <taxon>Archosauria</taxon>
        <taxon>Dinosauria</taxon>
        <taxon>Saurischia</taxon>
        <taxon>Theropoda</taxon>
        <taxon>Coelurosauria</taxon>
        <taxon>Aves</taxon>
        <taxon>Neognathae</taxon>
        <taxon>Neoaves</taxon>
        <taxon>Columbimorphae</taxon>
        <taxon>Columbiformes</taxon>
        <taxon>Columbidae</taxon>
        <taxon>Patagioenas</taxon>
    </lineage>
</organism>
<dbReference type="PANTHER" id="PTHR11219:SF9">
    <property type="entry name" value="TENEURIN-4"/>
    <property type="match status" value="1"/>
</dbReference>
<dbReference type="SUPFAM" id="SSF101898">
    <property type="entry name" value="NHL repeat"/>
    <property type="match status" value="1"/>
</dbReference>
<keyword evidence="2" id="KW-0677">Repeat</keyword>
<dbReference type="GO" id="GO:0046982">
    <property type="term" value="F:protein heterodimerization activity"/>
    <property type="evidence" value="ECO:0007669"/>
    <property type="project" value="TreeGrafter"/>
</dbReference>
<evidence type="ECO:0008006" key="8">
    <source>
        <dbReference type="Google" id="ProtNLM"/>
    </source>
</evidence>
<proteinExistence type="predicted"/>
<dbReference type="GO" id="GO:0048666">
    <property type="term" value="P:neuron development"/>
    <property type="evidence" value="ECO:0007669"/>
    <property type="project" value="TreeGrafter"/>
</dbReference>
<dbReference type="Gene3D" id="2.120.10.30">
    <property type="entry name" value="TolB, C-terminal domain"/>
    <property type="match status" value="1"/>
</dbReference>
<dbReference type="STRING" id="372326.A0A1V4KQ73"/>
<dbReference type="PANTHER" id="PTHR11219">
    <property type="entry name" value="TENEURIN AND N-ACETYLGLUCOSAMINE-1-PHOSPHODIESTER ALPHA-N-ACETYLGLUCOSAMINIDASE"/>
    <property type="match status" value="1"/>
</dbReference>
<evidence type="ECO:0000313" key="6">
    <source>
        <dbReference type="EMBL" id="OPJ85927.1"/>
    </source>
</evidence>
<keyword evidence="1" id="KW-0245">EGF-like domain</keyword>
<dbReference type="Proteomes" id="UP000190648">
    <property type="component" value="Unassembled WGS sequence"/>
</dbReference>
<evidence type="ECO:0000313" key="7">
    <source>
        <dbReference type="Proteomes" id="UP000190648"/>
    </source>
</evidence>
<dbReference type="InterPro" id="IPR057627">
    <property type="entry name" value="FN-plug_TEN1-4"/>
</dbReference>
<keyword evidence="3" id="KW-1015">Disulfide bond</keyword>
<gene>
    <name evidence="6" type="ORF">AV530_002773</name>
</gene>
<dbReference type="InterPro" id="IPR011042">
    <property type="entry name" value="6-blade_b-propeller_TolB-like"/>
</dbReference>
<reference evidence="6 7" key="1">
    <citation type="submission" date="2016-02" db="EMBL/GenBank/DDBJ databases">
        <title>Band-tailed pigeon sequencing and assembly.</title>
        <authorList>
            <person name="Soares A.E."/>
            <person name="Novak B.J."/>
            <person name="Rice E.S."/>
            <person name="O'Connell B."/>
            <person name="Chang D."/>
            <person name="Weber S."/>
            <person name="Shapiro B."/>
        </authorList>
    </citation>
    <scope>NUCLEOTIDE SEQUENCE [LARGE SCALE GENOMIC DNA]</scope>
    <source>
        <strain evidence="6">BTP2013</strain>
        <tissue evidence="6">Blood</tissue>
    </source>
</reference>